<gene>
    <name evidence="1" type="primary">ORF33813</name>
</gene>
<dbReference type="EMBL" id="HACG01011797">
    <property type="protein sequence ID" value="CEK58662.1"/>
    <property type="molecule type" value="Transcribed_RNA"/>
</dbReference>
<protein>
    <recommendedName>
        <fullName evidence="2">Fibronectin type-III domain-containing protein</fullName>
    </recommendedName>
</protein>
<name>A0A0B6YR82_9EUPU</name>
<reference evidence="1" key="1">
    <citation type="submission" date="2014-12" db="EMBL/GenBank/DDBJ databases">
        <title>Insight into the proteome of Arion vulgaris.</title>
        <authorList>
            <person name="Aradska J."/>
            <person name="Bulat T."/>
            <person name="Smidak R."/>
            <person name="Sarate P."/>
            <person name="Gangsoo J."/>
            <person name="Sialana F."/>
            <person name="Bilban M."/>
            <person name="Lubec G."/>
        </authorList>
    </citation>
    <scope>NUCLEOTIDE SEQUENCE</scope>
    <source>
        <tissue evidence="1">Skin</tissue>
    </source>
</reference>
<dbReference type="SUPFAM" id="SSF49265">
    <property type="entry name" value="Fibronectin type III"/>
    <property type="match status" value="1"/>
</dbReference>
<organism evidence="1">
    <name type="scientific">Arion vulgaris</name>
    <dbReference type="NCBI Taxonomy" id="1028688"/>
    <lineage>
        <taxon>Eukaryota</taxon>
        <taxon>Metazoa</taxon>
        <taxon>Spiralia</taxon>
        <taxon>Lophotrochozoa</taxon>
        <taxon>Mollusca</taxon>
        <taxon>Gastropoda</taxon>
        <taxon>Heterobranchia</taxon>
        <taxon>Euthyneura</taxon>
        <taxon>Panpulmonata</taxon>
        <taxon>Eupulmonata</taxon>
        <taxon>Stylommatophora</taxon>
        <taxon>Helicina</taxon>
        <taxon>Arionoidea</taxon>
        <taxon>Arionidae</taxon>
        <taxon>Arion</taxon>
    </lineage>
</organism>
<accession>A0A0B6YR82</accession>
<evidence type="ECO:0008006" key="2">
    <source>
        <dbReference type="Google" id="ProtNLM"/>
    </source>
</evidence>
<proteinExistence type="predicted"/>
<feature type="non-terminal residue" evidence="1">
    <location>
        <position position="101"/>
    </location>
</feature>
<dbReference type="AlphaFoldDB" id="A0A0B6YR82"/>
<evidence type="ECO:0000313" key="1">
    <source>
        <dbReference type="EMBL" id="CEK58662.1"/>
    </source>
</evidence>
<dbReference type="InterPro" id="IPR036116">
    <property type="entry name" value="FN3_sf"/>
</dbReference>
<sequence>ANVTWSVSLGYSIEKYILYWTVDVCDKEASHRKTKDRVKHEATVHKREFQLYKLQFGCVYELKIHTVTAGVMGEGLREYFRTLPCWETRGHGLDSICPAKG</sequence>
<feature type="non-terminal residue" evidence="1">
    <location>
        <position position="1"/>
    </location>
</feature>